<dbReference type="NCBIfam" id="TIGR03715">
    <property type="entry name" value="KxYKxGKxW"/>
    <property type="match status" value="1"/>
</dbReference>
<dbReference type="InterPro" id="IPR051492">
    <property type="entry name" value="Dynamin-Rho_GEF"/>
</dbReference>
<name>A0A4Q1TQZ7_9LACO</name>
<feature type="compositionally biased region" description="Polar residues" evidence="2">
    <location>
        <begin position="73"/>
        <end position="82"/>
    </location>
</feature>
<dbReference type="EMBL" id="MSSM01000029">
    <property type="protein sequence ID" value="RXT20487.1"/>
    <property type="molecule type" value="Genomic_DNA"/>
</dbReference>
<feature type="compositionally biased region" description="Low complexity" evidence="2">
    <location>
        <begin position="1195"/>
        <end position="1228"/>
    </location>
</feature>
<feature type="region of interest" description="Disordered" evidence="2">
    <location>
        <begin position="73"/>
        <end position="97"/>
    </location>
</feature>
<reference evidence="3 4" key="1">
    <citation type="submission" date="2017-01" db="EMBL/GenBank/DDBJ databases">
        <title>Lactobacillus chiayiensis sp. nov., a lactic acid bacterium isolated from compost.</title>
        <authorList>
            <person name="Huang C.-H."/>
        </authorList>
    </citation>
    <scope>NUCLEOTIDE SEQUENCE [LARGE SCALE GENOMIC DNA]</scope>
    <source>
        <strain evidence="4">chh01</strain>
    </source>
</reference>
<feature type="compositionally biased region" description="Low complexity" evidence="2">
    <location>
        <begin position="114"/>
        <end position="172"/>
    </location>
</feature>
<accession>A0A4Q1TQZ7</accession>
<gene>
    <name evidence="3" type="ORF">BVJ53_10850</name>
</gene>
<dbReference type="InterPro" id="IPR022263">
    <property type="entry name" value="KxYKxGKxW"/>
</dbReference>
<feature type="compositionally biased region" description="Low complexity" evidence="2">
    <location>
        <begin position="1241"/>
        <end position="1274"/>
    </location>
</feature>
<feature type="compositionally biased region" description="Low complexity" evidence="2">
    <location>
        <begin position="1103"/>
        <end position="1135"/>
    </location>
</feature>
<feature type="compositionally biased region" description="Polar residues" evidence="2">
    <location>
        <begin position="1312"/>
        <end position="1328"/>
    </location>
</feature>
<dbReference type="GO" id="GO:0005737">
    <property type="term" value="C:cytoplasm"/>
    <property type="evidence" value="ECO:0007669"/>
    <property type="project" value="TreeGrafter"/>
</dbReference>
<dbReference type="Pfam" id="PF19258">
    <property type="entry name" value="KxYKxGKxW_sig"/>
    <property type="match status" value="1"/>
</dbReference>
<dbReference type="PANTHER" id="PTHR22834:SF20">
    <property type="entry name" value="SH3 DOMAIN-CONTAINING PROTEIN"/>
    <property type="match status" value="1"/>
</dbReference>
<feature type="compositionally biased region" description="Low complexity" evidence="2">
    <location>
        <begin position="1149"/>
        <end position="1182"/>
    </location>
</feature>
<feature type="compositionally biased region" description="Low complexity" evidence="2">
    <location>
        <begin position="1012"/>
        <end position="1043"/>
    </location>
</feature>
<feature type="region of interest" description="Disordered" evidence="2">
    <location>
        <begin position="645"/>
        <end position="665"/>
    </location>
</feature>
<comment type="caution">
    <text evidence="3">The sequence shown here is derived from an EMBL/GenBank/DDBJ whole genome shotgun (WGS) entry which is preliminary data.</text>
</comment>
<feature type="non-terminal residue" evidence="3">
    <location>
        <position position="1367"/>
    </location>
</feature>
<feature type="region of interest" description="Disordered" evidence="2">
    <location>
        <begin position="114"/>
        <end position="175"/>
    </location>
</feature>
<feature type="compositionally biased region" description="Low complexity" evidence="2">
    <location>
        <begin position="1057"/>
        <end position="1089"/>
    </location>
</feature>
<dbReference type="PANTHER" id="PTHR22834">
    <property type="entry name" value="NUCLEAR FUSION PROTEIN FUS2"/>
    <property type="match status" value="1"/>
</dbReference>
<feature type="compositionally biased region" description="Low complexity" evidence="2">
    <location>
        <begin position="83"/>
        <end position="97"/>
    </location>
</feature>
<proteinExistence type="predicted"/>
<dbReference type="Proteomes" id="UP000290475">
    <property type="component" value="Unassembled WGS sequence"/>
</dbReference>
<keyword evidence="1" id="KW-0732">Signal</keyword>
<evidence type="ECO:0000256" key="1">
    <source>
        <dbReference type="ARBA" id="ARBA00022729"/>
    </source>
</evidence>
<feature type="region of interest" description="Disordered" evidence="2">
    <location>
        <begin position="1012"/>
        <end position="1367"/>
    </location>
</feature>
<organism evidence="3 4">
    <name type="scientific">Lacticaseibacillus chiayiensis</name>
    <dbReference type="NCBI Taxonomy" id="2100821"/>
    <lineage>
        <taxon>Bacteria</taxon>
        <taxon>Bacillati</taxon>
        <taxon>Bacillota</taxon>
        <taxon>Bacilli</taxon>
        <taxon>Lactobacillales</taxon>
        <taxon>Lactobacillaceae</taxon>
        <taxon>Lacticaseibacillus</taxon>
    </lineage>
</organism>
<evidence type="ECO:0008006" key="5">
    <source>
        <dbReference type="Google" id="ProtNLM"/>
    </source>
</evidence>
<dbReference type="GO" id="GO:0005085">
    <property type="term" value="F:guanyl-nucleotide exchange factor activity"/>
    <property type="evidence" value="ECO:0007669"/>
    <property type="project" value="TreeGrafter"/>
</dbReference>
<sequence>MGKINRREQFIKENGKVRFRMYKAGKRWLVAGTATVAGLLGGMFILPHNVHAANQPQVGKVVGKDDVLATQNTATIPANSTQASNTTSESTSVSEAGSLSESVSASAVSSTSISNSATNSLASDSQSESTTTSNSASQSNPVSQSSSGSQITSGSGSLSQSLSMSTSAQTSANQAKTGRTMAQAFAANVSVKAAADAIDPNSSDYKGAVSEADSKLKDNAGSLSLGLNTGSAVQKLTKLYDLYQSTNGTMLDSDGTANTAMDILGSWHTGLWSRSANWSAGYAAATAAYVNGLLAWLDNINSKANDESAANAIIDYKAYDSTALQGTSGFLGTIANIAGALGGVISGLIDTWFGNGVYAPSIMNYTVDSSNIAADAVNTSIKNVNALVKLLATNIINGIAHEALADVRSIGGANTAMNKNSSTGTEISDYVPKSLSEAIALNDGYKKLVSGLGLDKVINSPLMEMVYEAIANVARHAIQYNFAIGFQKAVDIFLSTGKLGDGKSIYSSVKGYDDNNPAAMVGTTQSADLSVVTQASGFAWANKVLAPLVKYAASNALADAAAGNTDNKTKTSADLSAYLESQGAITADMQKQIDSGAGNQIVSGVPAYTRNPQGAQAVLVAFYNAEYAAVQKAFTDYQANPNMSADDISKNTPTFVSPGDPKLPSNDSYYKDDSGAHSYSLGDYANVIHYLQSADAAYNAMVTADTNSHTRTTKGDISTTPGSFTPSFNNTLLGNVPENTDYATKLVTPVYDAAYTQEAKNANAAYKAGREAYLKDLVNYVNKETTVKPNAWTSGSAQKPYTASSDTTATTYTSFNHESPELDSGTAFRDGYGSVIGLVVNYVDQDENNKIVDTDVSYVGESGDKIDYKINADGKYIPSTYEQSTTKNPTIPAEFTNSPDDNVGTVYLVHKHTQSTVTRQFIVHYSVPEGFPDKLPDVTESGTYTKDTDEVTGESTYTLTKAPAAVPVNHVPGYVVSPNGVNWTKDQLIWTGPSLTVTVTYSVDVQSLSESTSNSASMSMSQAVSQSTRASQSTQASQLQSTSVRESQSTSRAIYPSQSTSASIQTSQSQSTSRLTSQSVQTSQLQSTSVRESQSTSRAIYPSQSTSASIQTSQSQSTSRLTSQSVQTSQLQSTSVRESQSTSRAIYPSQSTSASVQTSQSQSTSRLTSQSVQTSQLQSTSVRESESTSRAIYPSQSTSASIQTSQSQSASRLTSQSVQTSQLQSTSVRESESTSRAIYPSQSTSASIQTSQSQSASRLTSQSVQTSQLQSTSVRESESTSRAIYPSQSTSASIQTSQSQSTSRLTSQSVQASQLQSTSVRESQSTSRAIYPSQSTSASIQTSQSQSTSRLTSQSVQTSQLQSTSVR</sequence>
<protein>
    <recommendedName>
        <fullName evidence="5">Gram-positive cocci surface proteins LPxTG domain-containing protein</fullName>
    </recommendedName>
</protein>
<feature type="compositionally biased region" description="Low complexity" evidence="2">
    <location>
        <begin position="1333"/>
        <end position="1367"/>
    </location>
</feature>
<feature type="compositionally biased region" description="Low complexity" evidence="2">
    <location>
        <begin position="1287"/>
        <end position="1311"/>
    </location>
</feature>
<dbReference type="RefSeq" id="WP_167470194.1">
    <property type="nucleotide sequence ID" value="NZ_MSSM01000029.1"/>
</dbReference>
<evidence type="ECO:0000313" key="4">
    <source>
        <dbReference type="Proteomes" id="UP000290475"/>
    </source>
</evidence>
<evidence type="ECO:0000313" key="3">
    <source>
        <dbReference type="EMBL" id="RXT20487.1"/>
    </source>
</evidence>
<evidence type="ECO:0000256" key="2">
    <source>
        <dbReference type="SAM" id="MobiDB-lite"/>
    </source>
</evidence>